<evidence type="ECO:0000313" key="6">
    <source>
        <dbReference type="Proteomes" id="UP001152798"/>
    </source>
</evidence>
<dbReference type="PANTHER" id="PTHR24198:SF165">
    <property type="entry name" value="ANKYRIN REPEAT-CONTAINING PROTEIN-RELATED"/>
    <property type="match status" value="1"/>
</dbReference>
<dbReference type="PRINTS" id="PR01415">
    <property type="entry name" value="ANKYRIN"/>
</dbReference>
<sequence length="627" mass="70601">MLYYVILMLFPISIATNAPKVLTVNGKNMERHNIAGYTAYNFYYSKIESILNENILETYNFALQYNRTFAGVILSQTTPERLLFLQLLYSFEEQNLDFQCLFYRLAKELPIRNSRNFKLWLEDNFNFPPKKVFEMVRFIATNNVSLTKHFIEQIVYMSTSYKVNEIALAIGDHKVLQWLLKNGANIQSVEENILENAWKTGDIDTVTLLLEHSKTNYLQITKDIVNDLFKNNETLLHFAVKRGLQQMVKYLVTNLDANIDSKDIFGRSPLFRAVESNNTDIVELLITLGADTSKEKLLTLAIINNQLEMVKILIKLNITADLSDNTGQSPFFLAVERNNDEILKVLAIVGRKTLNSTNEFGDTLMHVASSNGFIESVRVLRCLQVAYDSKNNFGQTPLYKAVENGNLEIIKELIEAGADINTQTDSKDTLMHLTAAKGNIDIAKLLIKNGIKIEVENSIGQVPIYKAAQSGKLEIIMLLVREGADIYKMINGESMLHKAASEGDTNAVINLINSGFRKIDIIDPLNVTPLYLAVKHGHLKVAETLLKRGADPNVRNKDLWTPLHQAAVAGHDSIVKLLLSYSANADLENSEGQTPLGLAIAHKKGKVVVTLIRYKAYNQVELLTEKK</sequence>
<dbReference type="SUPFAM" id="SSF48403">
    <property type="entry name" value="Ankyrin repeat"/>
    <property type="match status" value="2"/>
</dbReference>
<dbReference type="PROSITE" id="PS50088">
    <property type="entry name" value="ANK_REPEAT"/>
    <property type="match status" value="6"/>
</dbReference>
<feature type="repeat" description="ANK" evidence="3">
    <location>
        <begin position="459"/>
        <end position="486"/>
    </location>
</feature>
<dbReference type="EMBL" id="OV725079">
    <property type="protein sequence ID" value="CAH1396162.1"/>
    <property type="molecule type" value="Genomic_DNA"/>
</dbReference>
<keyword evidence="4" id="KW-0732">Signal</keyword>
<feature type="repeat" description="ANK" evidence="3">
    <location>
        <begin position="558"/>
        <end position="590"/>
    </location>
</feature>
<evidence type="ECO:0000256" key="4">
    <source>
        <dbReference type="SAM" id="SignalP"/>
    </source>
</evidence>
<dbReference type="SUPFAM" id="SSF140860">
    <property type="entry name" value="Pseudo ankyrin repeat-like"/>
    <property type="match status" value="1"/>
</dbReference>
<protein>
    <submittedName>
        <fullName evidence="5">Uncharacterized protein</fullName>
    </submittedName>
</protein>
<feature type="chain" id="PRO_5040181262" evidence="4">
    <location>
        <begin position="16"/>
        <end position="627"/>
    </location>
</feature>
<evidence type="ECO:0000256" key="2">
    <source>
        <dbReference type="ARBA" id="ARBA00023043"/>
    </source>
</evidence>
<dbReference type="OrthoDB" id="194358at2759"/>
<proteinExistence type="predicted"/>
<gene>
    <name evidence="5" type="ORF">NEZAVI_LOCUS6283</name>
</gene>
<dbReference type="Pfam" id="PF00023">
    <property type="entry name" value="Ank"/>
    <property type="match status" value="2"/>
</dbReference>
<dbReference type="AlphaFoldDB" id="A0A9P0MM76"/>
<accession>A0A9P0MM76</accession>
<dbReference type="Gene3D" id="1.25.40.20">
    <property type="entry name" value="Ankyrin repeat-containing domain"/>
    <property type="match status" value="4"/>
</dbReference>
<evidence type="ECO:0000313" key="5">
    <source>
        <dbReference type="EMBL" id="CAH1396162.1"/>
    </source>
</evidence>
<dbReference type="Pfam" id="PF12796">
    <property type="entry name" value="Ank_2"/>
    <property type="match status" value="3"/>
</dbReference>
<evidence type="ECO:0000256" key="1">
    <source>
        <dbReference type="ARBA" id="ARBA00022737"/>
    </source>
</evidence>
<dbReference type="InterPro" id="IPR036770">
    <property type="entry name" value="Ankyrin_rpt-contain_sf"/>
</dbReference>
<feature type="repeat" description="ANK" evidence="3">
    <location>
        <begin position="265"/>
        <end position="297"/>
    </location>
</feature>
<feature type="repeat" description="ANK" evidence="3">
    <location>
        <begin position="525"/>
        <end position="557"/>
    </location>
</feature>
<reference evidence="5" key="1">
    <citation type="submission" date="2022-01" db="EMBL/GenBank/DDBJ databases">
        <authorList>
            <person name="King R."/>
        </authorList>
    </citation>
    <scope>NUCLEOTIDE SEQUENCE</scope>
</reference>
<evidence type="ECO:0000256" key="3">
    <source>
        <dbReference type="PROSITE-ProRule" id="PRU00023"/>
    </source>
</evidence>
<organism evidence="5 6">
    <name type="scientific">Nezara viridula</name>
    <name type="common">Southern green stink bug</name>
    <name type="synonym">Cimex viridulus</name>
    <dbReference type="NCBI Taxonomy" id="85310"/>
    <lineage>
        <taxon>Eukaryota</taxon>
        <taxon>Metazoa</taxon>
        <taxon>Ecdysozoa</taxon>
        <taxon>Arthropoda</taxon>
        <taxon>Hexapoda</taxon>
        <taxon>Insecta</taxon>
        <taxon>Pterygota</taxon>
        <taxon>Neoptera</taxon>
        <taxon>Paraneoptera</taxon>
        <taxon>Hemiptera</taxon>
        <taxon>Heteroptera</taxon>
        <taxon>Panheteroptera</taxon>
        <taxon>Pentatomomorpha</taxon>
        <taxon>Pentatomoidea</taxon>
        <taxon>Pentatomidae</taxon>
        <taxon>Pentatominae</taxon>
        <taxon>Nezara</taxon>
    </lineage>
</organism>
<dbReference type="PROSITE" id="PS50297">
    <property type="entry name" value="ANK_REP_REGION"/>
    <property type="match status" value="6"/>
</dbReference>
<dbReference type="Proteomes" id="UP001152798">
    <property type="component" value="Chromosome 3"/>
</dbReference>
<feature type="repeat" description="ANK" evidence="3">
    <location>
        <begin position="393"/>
        <end position="425"/>
    </location>
</feature>
<dbReference type="InterPro" id="IPR002110">
    <property type="entry name" value="Ankyrin_rpt"/>
</dbReference>
<name>A0A9P0MM76_NEZVI</name>
<keyword evidence="1" id="KW-0677">Repeat</keyword>
<dbReference type="SMART" id="SM00248">
    <property type="entry name" value="ANK"/>
    <property type="match status" value="14"/>
</dbReference>
<feature type="repeat" description="ANK" evidence="3">
    <location>
        <begin position="426"/>
        <end position="458"/>
    </location>
</feature>
<keyword evidence="2 3" id="KW-0040">ANK repeat</keyword>
<dbReference type="PANTHER" id="PTHR24198">
    <property type="entry name" value="ANKYRIN REPEAT AND PROTEIN KINASE DOMAIN-CONTAINING PROTEIN"/>
    <property type="match status" value="1"/>
</dbReference>
<feature type="signal peptide" evidence="4">
    <location>
        <begin position="1"/>
        <end position="15"/>
    </location>
</feature>
<keyword evidence="6" id="KW-1185">Reference proteome</keyword>